<evidence type="ECO:0000313" key="6">
    <source>
        <dbReference type="EMBL" id="SDW80710.1"/>
    </source>
</evidence>
<protein>
    <submittedName>
        <fullName evidence="6">Transcriptional regulator, TetR family</fullName>
    </submittedName>
</protein>
<dbReference type="Gene3D" id="1.10.357.10">
    <property type="entry name" value="Tetracycline Repressor, domain 2"/>
    <property type="match status" value="1"/>
</dbReference>
<dbReference type="PANTHER" id="PTHR30055:SF146">
    <property type="entry name" value="HTH-TYPE TRANSCRIPTIONAL DUAL REGULATOR CECR"/>
    <property type="match status" value="1"/>
</dbReference>
<dbReference type="Proteomes" id="UP000199441">
    <property type="component" value="Unassembled WGS sequence"/>
</dbReference>
<organism evidence="6 7">
    <name type="scientific">Litoreibacter albidus</name>
    <dbReference type="NCBI Taxonomy" id="670155"/>
    <lineage>
        <taxon>Bacteria</taxon>
        <taxon>Pseudomonadati</taxon>
        <taxon>Pseudomonadota</taxon>
        <taxon>Alphaproteobacteria</taxon>
        <taxon>Rhodobacterales</taxon>
        <taxon>Roseobacteraceae</taxon>
        <taxon>Litoreibacter</taxon>
    </lineage>
</organism>
<dbReference type="InterPro" id="IPR009057">
    <property type="entry name" value="Homeodomain-like_sf"/>
</dbReference>
<dbReference type="InterPro" id="IPR001647">
    <property type="entry name" value="HTH_TetR"/>
</dbReference>
<dbReference type="InterPro" id="IPR023772">
    <property type="entry name" value="DNA-bd_HTH_TetR-type_CS"/>
</dbReference>
<dbReference type="SUPFAM" id="SSF46689">
    <property type="entry name" value="Homeodomain-like"/>
    <property type="match status" value="1"/>
</dbReference>
<dbReference type="InterPro" id="IPR050109">
    <property type="entry name" value="HTH-type_TetR-like_transc_reg"/>
</dbReference>
<evidence type="ECO:0000256" key="4">
    <source>
        <dbReference type="PROSITE-ProRule" id="PRU00335"/>
    </source>
</evidence>
<dbReference type="PRINTS" id="PR00455">
    <property type="entry name" value="HTHTETR"/>
</dbReference>
<keyword evidence="1" id="KW-0805">Transcription regulation</keyword>
<evidence type="ECO:0000313" key="7">
    <source>
        <dbReference type="Proteomes" id="UP000199441"/>
    </source>
</evidence>
<dbReference type="GO" id="GO:0000976">
    <property type="term" value="F:transcription cis-regulatory region binding"/>
    <property type="evidence" value="ECO:0007669"/>
    <property type="project" value="TreeGrafter"/>
</dbReference>
<evidence type="ECO:0000256" key="2">
    <source>
        <dbReference type="ARBA" id="ARBA00023125"/>
    </source>
</evidence>
<dbReference type="InterPro" id="IPR039536">
    <property type="entry name" value="TetR_C_Proteobacteria"/>
</dbReference>
<dbReference type="Gene3D" id="1.10.10.60">
    <property type="entry name" value="Homeodomain-like"/>
    <property type="match status" value="1"/>
</dbReference>
<dbReference type="PROSITE" id="PS50977">
    <property type="entry name" value="HTH_TETR_2"/>
    <property type="match status" value="1"/>
</dbReference>
<name>A0A1H2WJB3_9RHOB</name>
<feature type="DNA-binding region" description="H-T-H motif" evidence="4">
    <location>
        <begin position="34"/>
        <end position="53"/>
    </location>
</feature>
<sequence length="205" mass="23169">MDGSTPEIKRGRKYDQVIAGARDVFLAQGFEGASVDLIAKEANVSKATLYSYFPDKRILFIEVAKQECASQAERALQVDAPDVPVREMLTTTAHKMMELLTSNFAQRIFRICVAESDRFPELGREFYLSGPKLLEDRLSAYFEHACARGELKIDDIELAAMQFQELVKSEIFVKMVFNIIEKPTKAQVDRIIDGAVEMFLARYGV</sequence>
<evidence type="ECO:0000259" key="5">
    <source>
        <dbReference type="PROSITE" id="PS50977"/>
    </source>
</evidence>
<reference evidence="7" key="1">
    <citation type="submission" date="2016-10" db="EMBL/GenBank/DDBJ databases">
        <authorList>
            <person name="Varghese N."/>
            <person name="Submissions S."/>
        </authorList>
    </citation>
    <scope>NUCLEOTIDE SEQUENCE [LARGE SCALE GENOMIC DNA]</scope>
    <source>
        <strain evidence="7">DSM 26922</strain>
    </source>
</reference>
<dbReference type="RefSeq" id="WP_089946629.1">
    <property type="nucleotide sequence ID" value="NZ_FNOI01000002.1"/>
</dbReference>
<accession>A0A1H2WJB3</accession>
<dbReference type="Pfam" id="PF14246">
    <property type="entry name" value="TetR_C_7"/>
    <property type="match status" value="1"/>
</dbReference>
<gene>
    <name evidence="6" type="ORF">SAMN04488001_1864</name>
</gene>
<evidence type="ECO:0000256" key="3">
    <source>
        <dbReference type="ARBA" id="ARBA00023163"/>
    </source>
</evidence>
<keyword evidence="2 4" id="KW-0238">DNA-binding</keyword>
<dbReference type="OrthoDB" id="9816431at2"/>
<evidence type="ECO:0000256" key="1">
    <source>
        <dbReference type="ARBA" id="ARBA00023015"/>
    </source>
</evidence>
<dbReference type="PANTHER" id="PTHR30055">
    <property type="entry name" value="HTH-TYPE TRANSCRIPTIONAL REGULATOR RUTR"/>
    <property type="match status" value="1"/>
</dbReference>
<dbReference type="SUPFAM" id="SSF48498">
    <property type="entry name" value="Tetracyclin repressor-like, C-terminal domain"/>
    <property type="match status" value="1"/>
</dbReference>
<dbReference type="AlphaFoldDB" id="A0A1H2WJB3"/>
<keyword evidence="7" id="KW-1185">Reference proteome</keyword>
<dbReference type="EMBL" id="FNOI01000002">
    <property type="protein sequence ID" value="SDW80710.1"/>
    <property type="molecule type" value="Genomic_DNA"/>
</dbReference>
<dbReference type="STRING" id="670155.SAMN04488001_1864"/>
<keyword evidence="3" id="KW-0804">Transcription</keyword>
<dbReference type="InterPro" id="IPR036271">
    <property type="entry name" value="Tet_transcr_reg_TetR-rel_C_sf"/>
</dbReference>
<proteinExistence type="predicted"/>
<feature type="domain" description="HTH tetR-type" evidence="5">
    <location>
        <begin position="11"/>
        <end position="71"/>
    </location>
</feature>
<dbReference type="Pfam" id="PF00440">
    <property type="entry name" value="TetR_N"/>
    <property type="match status" value="1"/>
</dbReference>
<dbReference type="FunFam" id="1.10.10.60:FF:000141">
    <property type="entry name" value="TetR family transcriptional regulator"/>
    <property type="match status" value="1"/>
</dbReference>
<dbReference type="PROSITE" id="PS01081">
    <property type="entry name" value="HTH_TETR_1"/>
    <property type="match status" value="1"/>
</dbReference>
<dbReference type="GO" id="GO:0003700">
    <property type="term" value="F:DNA-binding transcription factor activity"/>
    <property type="evidence" value="ECO:0007669"/>
    <property type="project" value="TreeGrafter"/>
</dbReference>